<keyword evidence="4" id="KW-1185">Reference proteome</keyword>
<dbReference type="PANTHER" id="PTHR45830:SF15">
    <property type="entry name" value="SERPENTINE RECEPTOR, CLASS I"/>
    <property type="match status" value="1"/>
</dbReference>
<evidence type="ECO:0000313" key="3">
    <source>
        <dbReference type="EMBL" id="KAI1698682.1"/>
    </source>
</evidence>
<feature type="transmembrane region" description="Helical" evidence="2">
    <location>
        <begin position="253"/>
        <end position="281"/>
    </location>
</feature>
<feature type="compositionally biased region" description="Polar residues" evidence="1">
    <location>
        <begin position="375"/>
        <end position="416"/>
    </location>
</feature>
<dbReference type="InterPro" id="IPR019422">
    <property type="entry name" value="7TM_GPCR_serpentine_rcpt_Srh"/>
</dbReference>
<dbReference type="Pfam" id="PF10318">
    <property type="entry name" value="7TM_GPCR_Srh"/>
    <property type="match status" value="1"/>
</dbReference>
<organism evidence="3 4">
    <name type="scientific">Ditylenchus destructor</name>
    <dbReference type="NCBI Taxonomy" id="166010"/>
    <lineage>
        <taxon>Eukaryota</taxon>
        <taxon>Metazoa</taxon>
        <taxon>Ecdysozoa</taxon>
        <taxon>Nematoda</taxon>
        <taxon>Chromadorea</taxon>
        <taxon>Rhabditida</taxon>
        <taxon>Tylenchina</taxon>
        <taxon>Tylenchomorpha</taxon>
        <taxon>Sphaerularioidea</taxon>
        <taxon>Anguinidae</taxon>
        <taxon>Anguininae</taxon>
        <taxon>Ditylenchus</taxon>
    </lineage>
</organism>
<feature type="transmembrane region" description="Helical" evidence="2">
    <location>
        <begin position="90"/>
        <end position="111"/>
    </location>
</feature>
<gene>
    <name evidence="3" type="ORF">DdX_17759</name>
</gene>
<dbReference type="Proteomes" id="UP001201812">
    <property type="component" value="Unassembled WGS sequence"/>
</dbReference>
<name>A0AAD4MLV2_9BILA</name>
<keyword evidence="2" id="KW-1133">Transmembrane helix</keyword>
<feature type="region of interest" description="Disordered" evidence="1">
    <location>
        <begin position="360"/>
        <end position="417"/>
    </location>
</feature>
<protein>
    <submittedName>
        <fullName evidence="3">Serpentine type 7TM GPCR chemoreceptor srh domain-containing protein</fullName>
    </submittedName>
</protein>
<dbReference type="AlphaFoldDB" id="A0AAD4MLV2"/>
<dbReference type="PANTHER" id="PTHR45830">
    <property type="entry name" value="SERPENTINE RECEPTOR, CLASS I"/>
    <property type="match status" value="1"/>
</dbReference>
<feature type="transmembrane region" description="Helical" evidence="2">
    <location>
        <begin position="208"/>
        <end position="232"/>
    </location>
</feature>
<evidence type="ECO:0000313" key="4">
    <source>
        <dbReference type="Proteomes" id="UP001201812"/>
    </source>
</evidence>
<dbReference type="EMBL" id="JAKKPZ010000208">
    <property type="protein sequence ID" value="KAI1698682.1"/>
    <property type="molecule type" value="Genomic_DNA"/>
</dbReference>
<keyword evidence="2" id="KW-0812">Transmembrane</keyword>
<proteinExistence type="predicted"/>
<evidence type="ECO:0000256" key="1">
    <source>
        <dbReference type="SAM" id="MobiDB-lite"/>
    </source>
</evidence>
<feature type="transmembrane region" description="Helical" evidence="2">
    <location>
        <begin position="287"/>
        <end position="312"/>
    </location>
</feature>
<feature type="transmembrane region" description="Helical" evidence="2">
    <location>
        <begin position="12"/>
        <end position="31"/>
    </location>
</feature>
<feature type="transmembrane region" description="Helical" evidence="2">
    <location>
        <begin position="132"/>
        <end position="153"/>
    </location>
</feature>
<reference evidence="3" key="1">
    <citation type="submission" date="2022-01" db="EMBL/GenBank/DDBJ databases">
        <title>Genome Sequence Resource for Two Populations of Ditylenchus destructor, the Migratory Endoparasitic Phytonematode.</title>
        <authorList>
            <person name="Zhang H."/>
            <person name="Lin R."/>
            <person name="Xie B."/>
        </authorList>
    </citation>
    <scope>NUCLEOTIDE SEQUENCE</scope>
    <source>
        <strain evidence="3">BazhouSP</strain>
    </source>
</reference>
<sequence>MEEYDNLLSVAVYHRAIATIFYPLLIYLAVCHTPRETNRFVKYNILNVATTAWIYSIILMVWQPVPLFPYMGGFAFGPFRHMDLPQFVYIMYKITLALIFHIQLSSMMAFISNYAIIKPTSAINRFVMSRSCVVLAIFIGCNVIAASLIYLMLDSMVKDKYETMQTVFSYLNTSGDPSKASTIHDLLLIANEREPTLVGYQYTRPLTITYLATLVLILSMYTIVIVTINLKIRHQFQEMRDLVNSSAYRLQIMVYRAFLMTTISLLVFNFIPISVTAMTIINWIPNYYVTMGAYTVQSFLAPVSILNFIWMIPPYKRATKRLLFKAIRKDTLVDATKVNPIETTHIESYLGYDCEPVNTRSTTRVSPSSPGPKRTSPSGQTRVTNGGGASTTRPSSRSQTVLSTTPTGIFQSSTPTGPCGQSRVLAATAAATVNNTASESLSQISAAAGGLAKNDAIVSDATSRIEAGEKDAQTAMDSAVNIAETACAAAGADQTAINAANAAAVTAINAAQAAAATSITAARDAAITAIQAN</sequence>
<keyword evidence="2" id="KW-0472">Membrane</keyword>
<comment type="caution">
    <text evidence="3">The sequence shown here is derived from an EMBL/GenBank/DDBJ whole genome shotgun (WGS) entry which is preliminary data.</text>
</comment>
<evidence type="ECO:0000256" key="2">
    <source>
        <dbReference type="SAM" id="Phobius"/>
    </source>
</evidence>
<accession>A0AAD4MLV2</accession>